<evidence type="ECO:0000256" key="10">
    <source>
        <dbReference type="ARBA" id="ARBA00023027"/>
    </source>
</evidence>
<dbReference type="InterPro" id="IPR004417">
    <property type="entry name" value="TrmFO"/>
</dbReference>
<dbReference type="InterPro" id="IPR040131">
    <property type="entry name" value="MnmG_N"/>
</dbReference>
<keyword evidence="3 11" id="KW-0963">Cytoplasm</keyword>
<dbReference type="InterPro" id="IPR020595">
    <property type="entry name" value="MnmG-rel_CS"/>
</dbReference>
<organism evidence="13 14">
    <name type="scientific">Sphingomonas arvum</name>
    <dbReference type="NCBI Taxonomy" id="2992113"/>
    <lineage>
        <taxon>Bacteria</taxon>
        <taxon>Pseudomonadati</taxon>
        <taxon>Pseudomonadota</taxon>
        <taxon>Alphaproteobacteria</taxon>
        <taxon>Sphingomonadales</taxon>
        <taxon>Sphingomonadaceae</taxon>
        <taxon>Sphingomonas</taxon>
    </lineage>
</organism>
<protein>
    <recommendedName>
        <fullName evidence="11">Methylenetetrahydrofolate--tRNA-(uracil-5-)-methyltransferase TrmFO</fullName>
        <ecNumber evidence="11">2.1.1.74</ecNumber>
    </recommendedName>
    <alternativeName>
        <fullName evidence="11">Folate-dependent tRNA (uracil-5-)-methyltransferase</fullName>
    </alternativeName>
    <alternativeName>
        <fullName evidence="11">Folate-dependent tRNA(M-5-U54)-methyltransferase</fullName>
    </alternativeName>
</protein>
<keyword evidence="9 11" id="KW-0521">NADP</keyword>
<evidence type="ECO:0000259" key="12">
    <source>
        <dbReference type="Pfam" id="PF01134"/>
    </source>
</evidence>
<evidence type="ECO:0000256" key="9">
    <source>
        <dbReference type="ARBA" id="ARBA00022857"/>
    </source>
</evidence>
<comment type="subcellular location">
    <subcellularLocation>
        <location evidence="11">Cytoplasm</location>
    </subcellularLocation>
</comment>
<evidence type="ECO:0000256" key="6">
    <source>
        <dbReference type="ARBA" id="ARBA00022679"/>
    </source>
</evidence>
<comment type="similarity">
    <text evidence="11">Belongs to the MnmG family. TrmFO subfamily.</text>
</comment>
<comment type="function">
    <text evidence="2">NAD-binding protein involved in the addition of a carboxymethylaminomethyl (cmnm) group at the wobble position (U34) of certain tRNAs, forming tRNA-cmnm(5)s(2)U34.</text>
</comment>
<evidence type="ECO:0000313" key="14">
    <source>
        <dbReference type="Proteomes" id="UP001526246"/>
    </source>
</evidence>
<dbReference type="PROSITE" id="PS01281">
    <property type="entry name" value="GIDA_2"/>
    <property type="match status" value="1"/>
</dbReference>
<dbReference type="SUPFAM" id="SSF51905">
    <property type="entry name" value="FAD/NAD(P)-binding domain"/>
    <property type="match status" value="1"/>
</dbReference>
<dbReference type="EC" id="2.1.1.74" evidence="11"/>
<comment type="catalytic activity">
    <reaction evidence="11">
        <text>uridine(54) in tRNA + (6R)-5,10-methylene-5,6,7,8-tetrahydrofolate + NADH + H(+) = 5-methyluridine(54) in tRNA + (6S)-5,6,7,8-tetrahydrofolate + NAD(+)</text>
        <dbReference type="Rhea" id="RHEA:16873"/>
        <dbReference type="Rhea" id="RHEA-COMP:10167"/>
        <dbReference type="Rhea" id="RHEA-COMP:10193"/>
        <dbReference type="ChEBI" id="CHEBI:15378"/>
        <dbReference type="ChEBI" id="CHEBI:15636"/>
        <dbReference type="ChEBI" id="CHEBI:57453"/>
        <dbReference type="ChEBI" id="CHEBI:57540"/>
        <dbReference type="ChEBI" id="CHEBI:57945"/>
        <dbReference type="ChEBI" id="CHEBI:65315"/>
        <dbReference type="ChEBI" id="CHEBI:74447"/>
        <dbReference type="EC" id="2.1.1.74"/>
    </reaction>
</comment>
<dbReference type="PANTHER" id="PTHR11806:SF2">
    <property type="entry name" value="METHYLENETETRAHYDROFOLATE--TRNA-(URACIL-5-)-METHYLTRANSFERASE TRMFO"/>
    <property type="match status" value="1"/>
</dbReference>
<evidence type="ECO:0000256" key="7">
    <source>
        <dbReference type="ARBA" id="ARBA00022694"/>
    </source>
</evidence>
<proteinExistence type="inferred from homology"/>
<evidence type="ECO:0000256" key="11">
    <source>
        <dbReference type="HAMAP-Rule" id="MF_01037"/>
    </source>
</evidence>
<comment type="function">
    <text evidence="11">Catalyzes the folate-dependent formation of 5-methyl-uridine at position 54 (M-5-U54) in all tRNAs.</text>
</comment>
<evidence type="ECO:0000313" key="13">
    <source>
        <dbReference type="EMBL" id="MCW3796971.1"/>
    </source>
</evidence>
<evidence type="ECO:0000256" key="8">
    <source>
        <dbReference type="ARBA" id="ARBA00022827"/>
    </source>
</evidence>
<dbReference type="EMBL" id="JAPDOB010000001">
    <property type="protein sequence ID" value="MCW3796971.1"/>
    <property type="molecule type" value="Genomic_DNA"/>
</dbReference>
<dbReference type="Gene3D" id="3.50.50.60">
    <property type="entry name" value="FAD/NAD(P)-binding domain"/>
    <property type="match status" value="2"/>
</dbReference>
<evidence type="ECO:0000256" key="2">
    <source>
        <dbReference type="ARBA" id="ARBA00003717"/>
    </source>
</evidence>
<reference evidence="13 14" key="1">
    <citation type="submission" date="2022-10" db="EMBL/GenBank/DDBJ databases">
        <title>Sphingomonas sp.</title>
        <authorList>
            <person name="Jin C."/>
        </authorList>
    </citation>
    <scope>NUCLEOTIDE SEQUENCE [LARGE SCALE GENOMIC DNA]</scope>
    <source>
        <strain evidence="13 14">BN140010</strain>
    </source>
</reference>
<dbReference type="InterPro" id="IPR036188">
    <property type="entry name" value="FAD/NAD-bd_sf"/>
</dbReference>
<dbReference type="RefSeq" id="WP_264881009.1">
    <property type="nucleotide sequence ID" value="NZ_JAPDOB010000001.1"/>
</dbReference>
<dbReference type="NCBIfam" id="NF003739">
    <property type="entry name" value="PRK05335.1"/>
    <property type="match status" value="1"/>
</dbReference>
<dbReference type="NCBIfam" id="TIGR00137">
    <property type="entry name" value="gid_trmFO"/>
    <property type="match status" value="1"/>
</dbReference>
<evidence type="ECO:0000256" key="3">
    <source>
        <dbReference type="ARBA" id="ARBA00022490"/>
    </source>
</evidence>
<feature type="binding site" evidence="11">
    <location>
        <begin position="9"/>
        <end position="14"/>
    </location>
    <ligand>
        <name>FAD</name>
        <dbReference type="ChEBI" id="CHEBI:57692"/>
    </ligand>
</feature>
<keyword evidence="5 11" id="KW-0285">Flavoprotein</keyword>
<evidence type="ECO:0000256" key="4">
    <source>
        <dbReference type="ARBA" id="ARBA00022603"/>
    </source>
</evidence>
<evidence type="ECO:0000256" key="1">
    <source>
        <dbReference type="ARBA" id="ARBA00001974"/>
    </source>
</evidence>
<name>A0ABT3JD14_9SPHN</name>
<keyword evidence="6 11" id="KW-0808">Transferase</keyword>
<dbReference type="InterPro" id="IPR002218">
    <property type="entry name" value="MnmG-rel"/>
</dbReference>
<dbReference type="Pfam" id="PF01134">
    <property type="entry name" value="GIDA"/>
    <property type="match status" value="1"/>
</dbReference>
<dbReference type="HAMAP" id="MF_01037">
    <property type="entry name" value="TrmFO"/>
    <property type="match status" value="1"/>
</dbReference>
<keyword evidence="14" id="KW-1185">Reference proteome</keyword>
<keyword evidence="10 11" id="KW-0520">NAD</keyword>
<keyword evidence="8 11" id="KW-0274">FAD</keyword>
<dbReference type="PANTHER" id="PTHR11806">
    <property type="entry name" value="GLUCOSE INHIBITED DIVISION PROTEIN A"/>
    <property type="match status" value="1"/>
</dbReference>
<feature type="domain" description="MnmG N-terminal" evidence="12">
    <location>
        <begin position="4"/>
        <end position="369"/>
    </location>
</feature>
<sequence>MTHDIHIVGGGLAGSEAAWQLAEAGLTVRLSEMRGGGGGTPAHETDRLAEMVCSNSFRSDDADNNAVGLLHQEMRRLGSLIMRTADAHRVPAGSALAVDRDLFAGAVTEAIAAHPNVTVVRESVDALPDGPAIIATGPLTGSALAEAIAVETGRDALAFFDAIAPIVHGDSIDMDVCWKAARWDKGGADYINCPLDKDQYNAFVEALRSGEKTAFKDWERDTPYFEGCMPIEVMADRGLETLRYGPMKGVGLDNPRTGRWPYACVQLRQDNAHGTLWNIVGFQTKLKHAEQVRIFRTIPGLEKAEFARLGGIHRNSFIRSPELLDGELRLKSRPNIRFAGQITGCEGYVESAAIGLVAARFAAAELRGEALAPPPPETALGALLGHITGGAVAETFQPMNVNFGLMPPLGERFRKADRKKAYTDRARAAFDRWLAPVAAAAA</sequence>
<evidence type="ECO:0000256" key="5">
    <source>
        <dbReference type="ARBA" id="ARBA00022630"/>
    </source>
</evidence>
<gene>
    <name evidence="11 13" type="primary">trmFO</name>
    <name evidence="13" type="ORF">OMW55_04015</name>
</gene>
<keyword evidence="7 11" id="KW-0819">tRNA processing</keyword>
<dbReference type="Proteomes" id="UP001526246">
    <property type="component" value="Unassembled WGS sequence"/>
</dbReference>
<keyword evidence="4 11" id="KW-0489">Methyltransferase</keyword>
<comment type="caution">
    <text evidence="13">The sequence shown here is derived from an EMBL/GenBank/DDBJ whole genome shotgun (WGS) entry which is preliminary data.</text>
</comment>
<comment type="cofactor">
    <cofactor evidence="1 11">
        <name>FAD</name>
        <dbReference type="ChEBI" id="CHEBI:57692"/>
    </cofactor>
</comment>
<comment type="catalytic activity">
    <reaction evidence="11">
        <text>uridine(54) in tRNA + (6R)-5,10-methylene-5,6,7,8-tetrahydrofolate + NADPH + H(+) = 5-methyluridine(54) in tRNA + (6S)-5,6,7,8-tetrahydrofolate + NADP(+)</text>
        <dbReference type="Rhea" id="RHEA:62372"/>
        <dbReference type="Rhea" id="RHEA-COMP:10167"/>
        <dbReference type="Rhea" id="RHEA-COMP:10193"/>
        <dbReference type="ChEBI" id="CHEBI:15378"/>
        <dbReference type="ChEBI" id="CHEBI:15636"/>
        <dbReference type="ChEBI" id="CHEBI:57453"/>
        <dbReference type="ChEBI" id="CHEBI:57783"/>
        <dbReference type="ChEBI" id="CHEBI:58349"/>
        <dbReference type="ChEBI" id="CHEBI:65315"/>
        <dbReference type="ChEBI" id="CHEBI:74447"/>
        <dbReference type="EC" id="2.1.1.74"/>
    </reaction>
</comment>
<accession>A0ABT3JD14</accession>